<dbReference type="RefSeq" id="WP_201429718.1">
    <property type="nucleotide sequence ID" value="NZ_JAEQBW010000001.1"/>
</dbReference>
<organism evidence="2 3">
    <name type="scientific">Marivirga aurantiaca</name>
    <dbReference type="NCBI Taxonomy" id="2802615"/>
    <lineage>
        <taxon>Bacteria</taxon>
        <taxon>Pseudomonadati</taxon>
        <taxon>Bacteroidota</taxon>
        <taxon>Cytophagia</taxon>
        <taxon>Cytophagales</taxon>
        <taxon>Marivirgaceae</taxon>
        <taxon>Marivirga</taxon>
    </lineage>
</organism>
<keyword evidence="3" id="KW-1185">Reference proteome</keyword>
<comment type="caution">
    <text evidence="2">The sequence shown here is derived from an EMBL/GenBank/DDBJ whole genome shotgun (WGS) entry which is preliminary data.</text>
</comment>
<evidence type="ECO:0000313" key="2">
    <source>
        <dbReference type="EMBL" id="MBK6264040.1"/>
    </source>
</evidence>
<reference evidence="2" key="1">
    <citation type="submission" date="2021-01" db="EMBL/GenBank/DDBJ databases">
        <title>Marivirga aurantiaca sp. nov., isolated from intertidal surface sediments.</title>
        <authorList>
            <person name="Zhang M."/>
        </authorList>
    </citation>
    <scope>NUCLEOTIDE SEQUENCE</scope>
    <source>
        <strain evidence="2">S37H4</strain>
    </source>
</reference>
<name>A0A935C5W5_9BACT</name>
<feature type="transmembrane region" description="Helical" evidence="1">
    <location>
        <begin position="143"/>
        <end position="159"/>
    </location>
</feature>
<dbReference type="AlphaFoldDB" id="A0A935C5W5"/>
<accession>A0A935C5W5</accession>
<dbReference type="EMBL" id="JAEQBW010000001">
    <property type="protein sequence ID" value="MBK6264040.1"/>
    <property type="molecule type" value="Genomic_DNA"/>
</dbReference>
<protein>
    <submittedName>
        <fullName evidence="2">Uncharacterized protein</fullName>
    </submittedName>
</protein>
<evidence type="ECO:0000256" key="1">
    <source>
        <dbReference type="SAM" id="Phobius"/>
    </source>
</evidence>
<keyword evidence="1" id="KW-0472">Membrane</keyword>
<proteinExistence type="predicted"/>
<evidence type="ECO:0000313" key="3">
    <source>
        <dbReference type="Proteomes" id="UP000611723"/>
    </source>
</evidence>
<dbReference type="Proteomes" id="UP000611723">
    <property type="component" value="Unassembled WGS sequence"/>
</dbReference>
<keyword evidence="1" id="KW-1133">Transmembrane helix</keyword>
<gene>
    <name evidence="2" type="ORF">JKA74_03240</name>
</gene>
<sequence length="165" mass="18864">MKNKSNKDYSHIKGWAIDADPKNDPVYPMKNRTNGEHKGYNWKRPKQQAVDREVLHSNERPNVSAVFGLAPEPSGLSGMIRRFAFKYSENEHTHWLSLLFADRVNELEGLVDDIKKGQFPNIIAEKGWGAQWKHDRKTMIKKITVGTAIVAGIAIMLSGKRNKYF</sequence>
<keyword evidence="1" id="KW-0812">Transmembrane</keyword>